<organism evidence="9 10">
    <name type="scientific">Canis lupus familiaris</name>
    <name type="common">Dog</name>
    <name type="synonym">Canis familiaris</name>
    <dbReference type="NCBI Taxonomy" id="9615"/>
    <lineage>
        <taxon>Eukaryota</taxon>
        <taxon>Metazoa</taxon>
        <taxon>Chordata</taxon>
        <taxon>Craniata</taxon>
        <taxon>Vertebrata</taxon>
        <taxon>Euteleostomi</taxon>
        <taxon>Mammalia</taxon>
        <taxon>Eutheria</taxon>
        <taxon>Laurasiatheria</taxon>
        <taxon>Carnivora</taxon>
        <taxon>Caniformia</taxon>
        <taxon>Canidae</taxon>
        <taxon>Canis</taxon>
    </lineage>
</organism>
<dbReference type="GO" id="GO:0005737">
    <property type="term" value="C:cytoplasm"/>
    <property type="evidence" value="ECO:0007669"/>
    <property type="project" value="InterPro"/>
</dbReference>
<evidence type="ECO:0000256" key="5">
    <source>
        <dbReference type="ARBA" id="ARBA00022679"/>
    </source>
</evidence>
<dbReference type="InterPro" id="IPR013785">
    <property type="entry name" value="Aldolase_TIM"/>
</dbReference>
<evidence type="ECO:0000256" key="8">
    <source>
        <dbReference type="RuleBase" id="RU000501"/>
    </source>
</evidence>
<reference evidence="9" key="1">
    <citation type="submission" date="2019-03" db="EMBL/GenBank/DDBJ databases">
        <authorList>
            <person name="Warren W.C."/>
            <person name="Johnson G.S."/>
        </authorList>
    </citation>
    <scope>NUCLEOTIDE SEQUENCE [LARGE SCALE GENOMIC DNA]</scope>
    <source>
        <strain evidence="9">Basenji</strain>
    </source>
</reference>
<keyword evidence="5 8" id="KW-0808">Transferase</keyword>
<proteinExistence type="inferred from homology"/>
<dbReference type="PANTHER" id="PTHR10683">
    <property type="entry name" value="TRANSALDOLASE"/>
    <property type="match status" value="1"/>
</dbReference>
<evidence type="ECO:0000256" key="1">
    <source>
        <dbReference type="ARBA" id="ARBA00004857"/>
    </source>
</evidence>
<dbReference type="PROSITE" id="PS00958">
    <property type="entry name" value="TRANSALDOLASE_2"/>
    <property type="match status" value="1"/>
</dbReference>
<evidence type="ECO:0000313" key="10">
    <source>
        <dbReference type="Proteomes" id="UP000694429"/>
    </source>
</evidence>
<gene>
    <name evidence="9" type="primary">TALDO1</name>
</gene>
<dbReference type="NCBIfam" id="TIGR00874">
    <property type="entry name" value="talAB"/>
    <property type="match status" value="1"/>
</dbReference>
<evidence type="ECO:0000256" key="3">
    <source>
        <dbReference type="ARBA" id="ARBA00013151"/>
    </source>
</evidence>
<dbReference type="Ensembl" id="ENSCAFT00030009890.1">
    <property type="protein sequence ID" value="ENSCAFP00030008657.1"/>
    <property type="gene ID" value="ENSCAFG00030005402.1"/>
</dbReference>
<dbReference type="GO" id="GO:0004801">
    <property type="term" value="F:transaldolase activity"/>
    <property type="evidence" value="ECO:0007669"/>
    <property type="project" value="UniProtKB-EC"/>
</dbReference>
<dbReference type="InterPro" id="IPR018225">
    <property type="entry name" value="Transaldolase_AS"/>
</dbReference>
<dbReference type="InterPro" id="IPR004730">
    <property type="entry name" value="Transaldolase_1"/>
</dbReference>
<dbReference type="EC" id="2.2.1.2" evidence="3 8"/>
<sequence length="347" mass="38485">MCEVWLLLAGKRTWLCRACRAHRGLSKDFWAEAAFHLLLLSKIVSPAIDEYKPQDATTNPSLILAAAQMPAYQELVEEAIAYGRRLGGSQEEQIKNAIDKLFVLFGAEILKKIPGRVSTEVDARLSFDKDAMVARARRLIELYKEAGISKDRILIKLSSTWEGIQAGKELEERHGIHCNMTLLFSFAQAVACAEAGVTLISPFVGRILDWHVANTDKKSYEPLEDPGVKSVTKIYNYYKKFDYKTIVMGASFRNTGEIKALAGCDFLTISPKLLGELLKDHSQLTPVLSAKAGPHVQCRERKIAPWPSGTADLCGIGAARTRLVRILHFLPIGAGMDQILCEILLTD</sequence>
<dbReference type="SUPFAM" id="SSF51569">
    <property type="entry name" value="Aldolase"/>
    <property type="match status" value="1"/>
</dbReference>
<evidence type="ECO:0000313" key="9">
    <source>
        <dbReference type="Ensembl" id="ENSCAFP00030008657.1"/>
    </source>
</evidence>
<comment type="function">
    <text evidence="8">Catalyzes the rate-limiting step of the non-oxidative phase in the pentose phosphate pathway. Catalyzes the reversible conversion of sedheptulose-7-phosphate and D-glyceraldehyde 3-phosphate into erythrose-4-phosphate and beta-D-fructose 6-phosphate.</text>
</comment>
<comment type="similarity">
    <text evidence="2">Belongs to the transaldolase family. Type 1 subfamily.</text>
</comment>
<dbReference type="Gene3D" id="3.20.20.70">
    <property type="entry name" value="Aldolase class I"/>
    <property type="match status" value="1"/>
</dbReference>
<dbReference type="PANTHER" id="PTHR10683:SF18">
    <property type="entry name" value="TRANSALDOLASE"/>
    <property type="match status" value="1"/>
</dbReference>
<comment type="catalytic activity">
    <reaction evidence="8">
        <text>D-sedoheptulose 7-phosphate + D-glyceraldehyde 3-phosphate = D-erythrose 4-phosphate + beta-D-fructose 6-phosphate</text>
        <dbReference type="Rhea" id="RHEA:17053"/>
        <dbReference type="ChEBI" id="CHEBI:16897"/>
        <dbReference type="ChEBI" id="CHEBI:57483"/>
        <dbReference type="ChEBI" id="CHEBI:57634"/>
        <dbReference type="ChEBI" id="CHEBI:59776"/>
        <dbReference type="EC" id="2.2.1.2"/>
    </reaction>
</comment>
<dbReference type="UniPathway" id="UPA00115">
    <property type="reaction ID" value="UER00414"/>
</dbReference>
<evidence type="ECO:0000256" key="2">
    <source>
        <dbReference type="ARBA" id="ARBA00008012"/>
    </source>
</evidence>
<keyword evidence="7" id="KW-0704">Schiff base</keyword>
<accession>A0A8C0MFJ8</accession>
<dbReference type="GO" id="GO:0005975">
    <property type="term" value="P:carbohydrate metabolic process"/>
    <property type="evidence" value="ECO:0007669"/>
    <property type="project" value="InterPro"/>
</dbReference>
<evidence type="ECO:0000256" key="6">
    <source>
        <dbReference type="ARBA" id="ARBA00023126"/>
    </source>
</evidence>
<dbReference type="PROSITE" id="PS01054">
    <property type="entry name" value="TRANSALDOLASE_1"/>
    <property type="match status" value="1"/>
</dbReference>
<name>A0A8C0MFJ8_CANLF</name>
<dbReference type="CDD" id="cd00957">
    <property type="entry name" value="Transaldolase_TalAB"/>
    <property type="match status" value="1"/>
</dbReference>
<comment type="pathway">
    <text evidence="1 8">Carbohydrate degradation; pentose phosphate pathway; D-glyceraldehyde 3-phosphate and beta-D-fructose 6-phosphate from D-ribose 5-phosphate and D-xylulose 5-phosphate (non-oxidative stage): step 2/3.</text>
</comment>
<evidence type="ECO:0000256" key="7">
    <source>
        <dbReference type="ARBA" id="ARBA00023270"/>
    </source>
</evidence>
<keyword evidence="6 8" id="KW-0570">Pentose shunt</keyword>
<dbReference type="InterPro" id="IPR001585">
    <property type="entry name" value="TAL/FSA"/>
</dbReference>
<dbReference type="AlphaFoldDB" id="A0A8C0MFJ8"/>
<dbReference type="Proteomes" id="UP000694429">
    <property type="component" value="Chromosome 18"/>
</dbReference>
<dbReference type="Pfam" id="PF00923">
    <property type="entry name" value="TAL_FSA"/>
    <property type="match status" value="1"/>
</dbReference>
<evidence type="ECO:0000256" key="4">
    <source>
        <dbReference type="ARBA" id="ARBA00018292"/>
    </source>
</evidence>
<protein>
    <recommendedName>
        <fullName evidence="4 8">Transaldolase</fullName>
        <ecNumber evidence="3 8">2.2.1.2</ecNumber>
    </recommendedName>
</protein>
<dbReference type="GO" id="GO:0006098">
    <property type="term" value="P:pentose-phosphate shunt"/>
    <property type="evidence" value="ECO:0007669"/>
    <property type="project" value="UniProtKB-UniPathway"/>
</dbReference>
<reference evidence="9" key="2">
    <citation type="submission" date="2025-08" db="UniProtKB">
        <authorList>
            <consortium name="Ensembl"/>
        </authorList>
    </citation>
    <scope>IDENTIFICATION</scope>
</reference>